<evidence type="ECO:0000256" key="6">
    <source>
        <dbReference type="ARBA" id="ARBA00022741"/>
    </source>
</evidence>
<dbReference type="GO" id="GO:0009089">
    <property type="term" value="P:lysine biosynthetic process via diaminopimelate"/>
    <property type="evidence" value="ECO:0007669"/>
    <property type="project" value="UniProtKB-UniPathway"/>
</dbReference>
<dbReference type="Proteomes" id="UP000008635">
    <property type="component" value="Chromosome"/>
</dbReference>
<dbReference type="GO" id="GO:0009090">
    <property type="term" value="P:homoserine biosynthetic process"/>
    <property type="evidence" value="ECO:0007669"/>
    <property type="project" value="TreeGrafter"/>
</dbReference>
<dbReference type="Pfam" id="PF00696">
    <property type="entry name" value="AA_kinase"/>
    <property type="match status" value="1"/>
</dbReference>
<dbReference type="Gene3D" id="3.40.1160.10">
    <property type="entry name" value="Acetylglutamate kinase-like"/>
    <property type="match status" value="1"/>
</dbReference>
<dbReference type="UniPathway" id="UPA00050">
    <property type="reaction ID" value="UER00461"/>
</dbReference>
<dbReference type="InterPro" id="IPR045865">
    <property type="entry name" value="ACT-like_dom_sf"/>
</dbReference>
<feature type="binding site" evidence="11">
    <location>
        <position position="45"/>
    </location>
    <ligand>
        <name>substrate</name>
    </ligand>
</feature>
<evidence type="ECO:0000256" key="7">
    <source>
        <dbReference type="ARBA" id="ARBA00022777"/>
    </source>
</evidence>
<evidence type="ECO:0000256" key="5">
    <source>
        <dbReference type="ARBA" id="ARBA00022679"/>
    </source>
</evidence>
<dbReference type="CDD" id="cd04892">
    <property type="entry name" value="ACT_AK-like_2"/>
    <property type="match status" value="1"/>
</dbReference>
<dbReference type="InterPro" id="IPR036393">
    <property type="entry name" value="AceGlu_kinase-like_sf"/>
</dbReference>
<evidence type="ECO:0000256" key="8">
    <source>
        <dbReference type="ARBA" id="ARBA00022840"/>
    </source>
</evidence>
<dbReference type="InterPro" id="IPR054352">
    <property type="entry name" value="ACT_Aspartokinase"/>
</dbReference>
<evidence type="ECO:0000256" key="12">
    <source>
        <dbReference type="RuleBase" id="RU003448"/>
    </source>
</evidence>
<dbReference type="UniPathway" id="UPA00051">
    <property type="reaction ID" value="UER00462"/>
</dbReference>
<dbReference type="UniPathway" id="UPA00034">
    <property type="reaction ID" value="UER00015"/>
</dbReference>
<dbReference type="EMBL" id="CP002454">
    <property type="protein sequence ID" value="ADV67470.1"/>
    <property type="molecule type" value="Genomic_DNA"/>
</dbReference>
<evidence type="ECO:0000256" key="1">
    <source>
        <dbReference type="ARBA" id="ARBA00004766"/>
    </source>
</evidence>
<evidence type="ECO:0000256" key="9">
    <source>
        <dbReference type="ARBA" id="ARBA00023154"/>
    </source>
</evidence>
<dbReference type="PANTHER" id="PTHR21499">
    <property type="entry name" value="ASPARTATE KINASE"/>
    <property type="match status" value="1"/>
</dbReference>
<evidence type="ECO:0000256" key="3">
    <source>
        <dbReference type="ARBA" id="ARBA00005139"/>
    </source>
</evidence>
<keyword evidence="13" id="KW-0028">Amino-acid biosynthesis</keyword>
<dbReference type="eggNOG" id="COG0527">
    <property type="taxonomic scope" value="Bacteria"/>
</dbReference>
<feature type="binding site" evidence="11">
    <location>
        <begin position="5"/>
        <end position="8"/>
    </location>
    <ligand>
        <name>ATP</name>
        <dbReference type="ChEBI" id="CHEBI:30616"/>
    </ligand>
</feature>
<feature type="binding site" evidence="11">
    <location>
        <position position="240"/>
    </location>
    <ligand>
        <name>ATP</name>
        <dbReference type="ChEBI" id="CHEBI:30616"/>
    </ligand>
</feature>
<dbReference type="InterPro" id="IPR001341">
    <property type="entry name" value="Asp_kinase"/>
</dbReference>
<dbReference type="EC" id="2.7.2.4" evidence="12"/>
<dbReference type="HOGENOM" id="CLU_009116_6_0_0"/>
<protein>
    <recommendedName>
        <fullName evidence="12">Aspartokinase</fullName>
        <ecNumber evidence="12">2.7.2.4</ecNumber>
    </recommendedName>
</protein>
<gene>
    <name evidence="15" type="ordered locus">Deima_1822</name>
</gene>
<dbReference type="FunFam" id="3.30.2130.10:FF:000001">
    <property type="entry name" value="Bifunctional aspartokinase/homoserine dehydrogenase"/>
    <property type="match status" value="1"/>
</dbReference>
<sequence>MLVMKFGGTLMGDPKAIAHSASLAAASVRAGERVVVVVSAMSGVTETLLKIAASAEGGDIAFANDEIAILRSRHFGAAQALGAAPDSDAVREIRELLETLRQTVYGVYLLRELSPRTRDLIVSFGERLSAPLMDVALGGAGVRAHHLTGGAAGLTTDAHFGNARPLPGAYPRIRDRMSGLFEAGLTPVVTGFIGETEDGVITTLGRGGSDYTATILGAALGATEVWTWKDVDGVMSADPRFVPDARNLAHLSYHEVMELAYFGAKVLHPLAVTPLQERGTPLRVKSAADPDFPGTLVTSEAHADAAHPVKAVTAIRGATVLTIEGAGSFGAPDVLVDVFRVLARENLTVLMVSQSSSMSNVSLVIPRASGPHALASLKQEFGRDDRVRDFTLNEHVAVVAIVGEGMRGTKGVAAKLFGALAIEGVNLLMISQGSSELNISCAIDESDVDAALRAAHAAFDLGKERATA</sequence>
<comment type="pathway">
    <text evidence="1 13">Amino-acid biosynthesis; L-lysine biosynthesis via DAP pathway; (S)-tetrahydrodipicolinate from L-aspartate: step 1/4.</text>
</comment>
<dbReference type="PANTHER" id="PTHR21499:SF3">
    <property type="entry name" value="ASPARTOKINASE"/>
    <property type="match status" value="1"/>
</dbReference>
<keyword evidence="7 12" id="KW-0418">Kinase</keyword>
<keyword evidence="16" id="KW-1185">Reference proteome</keyword>
<dbReference type="RefSeq" id="WP_013556975.1">
    <property type="nucleotide sequence ID" value="NC_014958.1"/>
</dbReference>
<keyword evidence="8 11" id="KW-0067">ATP-binding</keyword>
<evidence type="ECO:0000256" key="2">
    <source>
        <dbReference type="ARBA" id="ARBA00004986"/>
    </source>
</evidence>
<feature type="binding site" evidence="11">
    <location>
        <position position="126"/>
    </location>
    <ligand>
        <name>substrate</name>
    </ligand>
</feature>
<name>E8U8T1_DEIML</name>
<dbReference type="SUPFAM" id="SSF55021">
    <property type="entry name" value="ACT-like"/>
    <property type="match status" value="2"/>
</dbReference>
<accession>E8U8T1</accession>
<dbReference type="GO" id="GO:0005829">
    <property type="term" value="C:cytosol"/>
    <property type="evidence" value="ECO:0007669"/>
    <property type="project" value="TreeGrafter"/>
</dbReference>
<dbReference type="Gene3D" id="3.30.2130.10">
    <property type="entry name" value="VC0802-like"/>
    <property type="match status" value="1"/>
</dbReference>
<comment type="pathway">
    <text evidence="3 13">Amino-acid biosynthesis; L-threonine biosynthesis; L-threonine from L-aspartate: step 1/5.</text>
</comment>
<dbReference type="KEGG" id="dmr:Deima_1822"/>
<dbReference type="GO" id="GO:0005524">
    <property type="term" value="F:ATP binding"/>
    <property type="evidence" value="ECO:0007669"/>
    <property type="project" value="UniProtKB-KW"/>
</dbReference>
<dbReference type="Pfam" id="PF22468">
    <property type="entry name" value="ACT_9"/>
    <property type="match status" value="2"/>
</dbReference>
<dbReference type="PIRSF" id="PIRSF000726">
    <property type="entry name" value="Asp_kin"/>
    <property type="match status" value="1"/>
</dbReference>
<dbReference type="STRING" id="709986.Deima_1822"/>
<evidence type="ECO:0000256" key="11">
    <source>
        <dbReference type="PIRSR" id="PIRSR000726-1"/>
    </source>
</evidence>
<keyword evidence="5 12" id="KW-0808">Transferase</keyword>
<dbReference type="AlphaFoldDB" id="E8U8T1"/>
<evidence type="ECO:0000313" key="16">
    <source>
        <dbReference type="Proteomes" id="UP000008635"/>
    </source>
</evidence>
<dbReference type="NCBIfam" id="NF004938">
    <property type="entry name" value="PRK06291.1"/>
    <property type="match status" value="1"/>
</dbReference>
<reference evidence="16" key="2">
    <citation type="submission" date="2011-01" db="EMBL/GenBank/DDBJ databases">
        <title>The complete genome of Deinococcus maricopensis DSM 21211.</title>
        <authorList>
            <consortium name="US DOE Joint Genome Institute (JGI-PGF)"/>
            <person name="Lucas S."/>
            <person name="Copeland A."/>
            <person name="Lapidus A."/>
            <person name="Goodwin L."/>
            <person name="Pitluck S."/>
            <person name="Kyrpides N."/>
            <person name="Mavromatis K."/>
            <person name="Pagani I."/>
            <person name="Ivanova N."/>
            <person name="Ovchinnikova G."/>
            <person name="Zeytun A."/>
            <person name="Detter J.C."/>
            <person name="Han C."/>
            <person name="Land M."/>
            <person name="Hauser L."/>
            <person name="Markowitz V."/>
            <person name="Cheng J.-F."/>
            <person name="Hugenholtz P."/>
            <person name="Woyke T."/>
            <person name="Wu D."/>
            <person name="Pukall R."/>
            <person name="Gehrich-Schroeter G."/>
            <person name="Brambilla E."/>
            <person name="Klenk H.-P."/>
            <person name="Eisen J.A."/>
        </authorList>
    </citation>
    <scope>NUCLEOTIDE SEQUENCE [LARGE SCALE GENOMIC DNA]</scope>
    <source>
        <strain evidence="16">DSM 21211 / LMG 22137 / NRRL B-23946 / LB-34</strain>
    </source>
</reference>
<keyword evidence="9" id="KW-0457">Lysine biosynthesis</keyword>
<evidence type="ECO:0000313" key="15">
    <source>
        <dbReference type="EMBL" id="ADV67470.1"/>
    </source>
</evidence>
<comment type="catalytic activity">
    <reaction evidence="10 12">
        <text>L-aspartate + ATP = 4-phospho-L-aspartate + ADP</text>
        <dbReference type="Rhea" id="RHEA:23776"/>
        <dbReference type="ChEBI" id="CHEBI:29991"/>
        <dbReference type="ChEBI" id="CHEBI:30616"/>
        <dbReference type="ChEBI" id="CHEBI:57535"/>
        <dbReference type="ChEBI" id="CHEBI:456216"/>
        <dbReference type="EC" id="2.7.2.4"/>
    </reaction>
</comment>
<feature type="domain" description="ACT" evidence="14">
    <location>
        <begin position="401"/>
        <end position="468"/>
    </location>
</feature>
<dbReference type="NCBIfam" id="TIGR00657">
    <property type="entry name" value="asp_kinases"/>
    <property type="match status" value="1"/>
</dbReference>
<reference evidence="15 16" key="1">
    <citation type="journal article" date="2011" name="Stand. Genomic Sci.">
        <title>Complete genome sequence of Deinococcus maricopensis type strain (LB-34).</title>
        <authorList>
            <person name="Pukall R."/>
            <person name="Zeytun A."/>
            <person name="Lucas S."/>
            <person name="Lapidus A."/>
            <person name="Hammon N."/>
            <person name="Deshpande S."/>
            <person name="Nolan M."/>
            <person name="Cheng J.F."/>
            <person name="Pitluck S."/>
            <person name="Liolios K."/>
            <person name="Pagani I."/>
            <person name="Mikhailova N."/>
            <person name="Ivanova N."/>
            <person name="Mavromatis K."/>
            <person name="Pati A."/>
            <person name="Tapia R."/>
            <person name="Han C."/>
            <person name="Goodwin L."/>
            <person name="Chen A."/>
            <person name="Palaniappan K."/>
            <person name="Land M."/>
            <person name="Hauser L."/>
            <person name="Chang Y.J."/>
            <person name="Jeffries C.D."/>
            <person name="Brambilla E.M."/>
            <person name="Rohde M."/>
            <person name="Goker M."/>
            <person name="Detter J.C."/>
            <person name="Woyke T."/>
            <person name="Bristow J."/>
            <person name="Eisen J.A."/>
            <person name="Markowitz V."/>
            <person name="Hugenholtz P."/>
            <person name="Kyrpides N.C."/>
            <person name="Klenk H.P."/>
        </authorList>
    </citation>
    <scope>NUCLEOTIDE SEQUENCE [LARGE SCALE GENOMIC DNA]</scope>
    <source>
        <strain evidence="16">DSM 21211 / LMG 22137 / NRRL B-23946 / LB-34</strain>
    </source>
</reference>
<dbReference type="InterPro" id="IPR005260">
    <property type="entry name" value="Asp_kin_monofn"/>
</dbReference>
<evidence type="ECO:0000256" key="10">
    <source>
        <dbReference type="ARBA" id="ARBA00047872"/>
    </source>
</evidence>
<dbReference type="InterPro" id="IPR001048">
    <property type="entry name" value="Asp/Glu/Uridylate_kinase"/>
</dbReference>
<feature type="binding site" evidence="11">
    <location>
        <begin position="265"/>
        <end position="266"/>
    </location>
    <ligand>
        <name>ATP</name>
        <dbReference type="ChEBI" id="CHEBI:30616"/>
    </ligand>
</feature>
<dbReference type="InterPro" id="IPR002912">
    <property type="entry name" value="ACT_dom"/>
</dbReference>
<evidence type="ECO:0000256" key="13">
    <source>
        <dbReference type="RuleBase" id="RU004249"/>
    </source>
</evidence>
<comment type="pathway">
    <text evidence="2 13">Amino-acid biosynthesis; L-methionine biosynthesis via de novo pathway; L-homoserine from L-aspartate: step 1/3.</text>
</comment>
<dbReference type="GO" id="GO:0009088">
    <property type="term" value="P:threonine biosynthetic process"/>
    <property type="evidence" value="ECO:0007669"/>
    <property type="project" value="UniProtKB-UniPathway"/>
</dbReference>
<comment type="similarity">
    <text evidence="4 12">Belongs to the aspartokinase family.</text>
</comment>
<organism evidence="15 16">
    <name type="scientific">Deinococcus maricopensis (strain DSM 21211 / LMG 22137 / NRRL B-23946 / LB-34)</name>
    <dbReference type="NCBI Taxonomy" id="709986"/>
    <lineage>
        <taxon>Bacteria</taxon>
        <taxon>Thermotogati</taxon>
        <taxon>Deinococcota</taxon>
        <taxon>Deinococci</taxon>
        <taxon>Deinococcales</taxon>
        <taxon>Deinococcaceae</taxon>
        <taxon>Deinococcus</taxon>
    </lineage>
</organism>
<proteinExistence type="inferred from homology"/>
<evidence type="ECO:0000256" key="4">
    <source>
        <dbReference type="ARBA" id="ARBA00010122"/>
    </source>
</evidence>
<evidence type="ECO:0000259" key="14">
    <source>
        <dbReference type="PROSITE" id="PS51671"/>
    </source>
</evidence>
<keyword evidence="6 11" id="KW-0547">Nucleotide-binding</keyword>
<dbReference type="SUPFAM" id="SSF53633">
    <property type="entry name" value="Carbamate kinase-like"/>
    <property type="match status" value="1"/>
</dbReference>
<dbReference type="GO" id="GO:0004072">
    <property type="term" value="F:aspartate kinase activity"/>
    <property type="evidence" value="ECO:0007669"/>
    <property type="project" value="UniProtKB-EC"/>
</dbReference>
<dbReference type="PROSITE" id="PS51671">
    <property type="entry name" value="ACT"/>
    <property type="match status" value="1"/>
</dbReference>